<feature type="signal peptide" evidence="2">
    <location>
        <begin position="1"/>
        <end position="31"/>
    </location>
</feature>
<name>A0A9X1LAB3_9PROT</name>
<dbReference type="EMBL" id="JAJAQI010000048">
    <property type="protein sequence ID" value="MCB4824619.1"/>
    <property type="molecule type" value="Genomic_DNA"/>
</dbReference>
<organism evidence="3 4">
    <name type="scientific">Roseicella aerolata</name>
    <dbReference type="NCBI Taxonomy" id="2883479"/>
    <lineage>
        <taxon>Bacteria</taxon>
        <taxon>Pseudomonadati</taxon>
        <taxon>Pseudomonadota</taxon>
        <taxon>Alphaproteobacteria</taxon>
        <taxon>Acetobacterales</taxon>
        <taxon>Roseomonadaceae</taxon>
        <taxon>Roseicella</taxon>
    </lineage>
</organism>
<dbReference type="AlphaFoldDB" id="A0A9X1LAB3"/>
<evidence type="ECO:0000313" key="3">
    <source>
        <dbReference type="EMBL" id="MCB4824619.1"/>
    </source>
</evidence>
<accession>A0A9X1LAB3</accession>
<sequence length="251" mass="25356">MAGFLRGLAQRPAMLAAAAGLAWVLALPAAAQLLPPPAAPAAVAEAPALNLTQRGVPAEATAENGVLARERALAAGRRAAFQQMAAEAGITAPNLSDSQIEDMVSSIVIEQERTSPTRYSGRITVNFNAGRVRSALGGRVPGLPPVAGAPGAPGTPSAPGAGGPASNWVEAVATYRSMGEWLELMRRLKGAGPVASVDIRAIAVDAARLRLGLRAPTEIAAGDLAGLGVALVPAAGMRPGESWRLGLAGTF</sequence>
<feature type="chain" id="PRO_5040952392" description="DUF541 domain-containing protein" evidence="2">
    <location>
        <begin position="32"/>
        <end position="251"/>
    </location>
</feature>
<comment type="caution">
    <text evidence="3">The sequence shown here is derived from an EMBL/GenBank/DDBJ whole genome shotgun (WGS) entry which is preliminary data.</text>
</comment>
<gene>
    <name evidence="3" type="ORF">LHA35_23095</name>
</gene>
<feature type="region of interest" description="Disordered" evidence="1">
    <location>
        <begin position="143"/>
        <end position="164"/>
    </location>
</feature>
<keyword evidence="2" id="KW-0732">Signal</keyword>
<feature type="compositionally biased region" description="Low complexity" evidence="1">
    <location>
        <begin position="145"/>
        <end position="159"/>
    </location>
</feature>
<dbReference type="RefSeq" id="WP_226612681.1">
    <property type="nucleotide sequence ID" value="NZ_JAJAQI010000048.1"/>
</dbReference>
<evidence type="ECO:0000313" key="4">
    <source>
        <dbReference type="Proteomes" id="UP001139311"/>
    </source>
</evidence>
<reference evidence="3" key="1">
    <citation type="submission" date="2021-10" db="EMBL/GenBank/DDBJ databases">
        <title>Roseicella aerolatum sp. nov., isolated from aerosols of e-waste dismantling site.</title>
        <authorList>
            <person name="Qin T."/>
        </authorList>
    </citation>
    <scope>NUCLEOTIDE SEQUENCE</scope>
    <source>
        <strain evidence="3">GB24</strain>
    </source>
</reference>
<evidence type="ECO:0008006" key="5">
    <source>
        <dbReference type="Google" id="ProtNLM"/>
    </source>
</evidence>
<protein>
    <recommendedName>
        <fullName evidence="5">DUF541 domain-containing protein</fullName>
    </recommendedName>
</protein>
<evidence type="ECO:0000256" key="2">
    <source>
        <dbReference type="SAM" id="SignalP"/>
    </source>
</evidence>
<dbReference type="Proteomes" id="UP001139311">
    <property type="component" value="Unassembled WGS sequence"/>
</dbReference>
<evidence type="ECO:0000256" key="1">
    <source>
        <dbReference type="SAM" id="MobiDB-lite"/>
    </source>
</evidence>
<keyword evidence="4" id="KW-1185">Reference proteome</keyword>
<proteinExistence type="predicted"/>